<dbReference type="EMBL" id="JQCN01000069">
    <property type="protein sequence ID" value="KRN95807.1"/>
    <property type="molecule type" value="Genomic_DNA"/>
</dbReference>
<name>A0A0R2L1X4_9LACO</name>
<dbReference type="Proteomes" id="UP000051886">
    <property type="component" value="Unassembled WGS sequence"/>
</dbReference>
<keyword evidence="1" id="KW-1133">Transmembrane helix</keyword>
<evidence type="ECO:0000313" key="3">
    <source>
        <dbReference type="Proteomes" id="UP000051886"/>
    </source>
</evidence>
<organism evidence="2 3">
    <name type="scientific">Ligilactobacillus pobuzihii</name>
    <dbReference type="NCBI Taxonomy" id="449659"/>
    <lineage>
        <taxon>Bacteria</taxon>
        <taxon>Bacillati</taxon>
        <taxon>Bacillota</taxon>
        <taxon>Bacilli</taxon>
        <taxon>Lactobacillales</taxon>
        <taxon>Lactobacillaceae</taxon>
        <taxon>Ligilactobacillus</taxon>
    </lineage>
</organism>
<feature type="transmembrane region" description="Helical" evidence="1">
    <location>
        <begin position="6"/>
        <end position="33"/>
    </location>
</feature>
<comment type="caution">
    <text evidence="2">The sequence shown here is derived from an EMBL/GenBank/DDBJ whole genome shotgun (WGS) entry which is preliminary data.</text>
</comment>
<reference evidence="2 3" key="1">
    <citation type="journal article" date="2015" name="Genome Announc.">
        <title>Expanding the biotechnology potential of lactobacilli through comparative genomics of 213 strains and associated genera.</title>
        <authorList>
            <person name="Sun Z."/>
            <person name="Harris H.M."/>
            <person name="McCann A."/>
            <person name="Guo C."/>
            <person name="Argimon S."/>
            <person name="Zhang W."/>
            <person name="Yang X."/>
            <person name="Jeffery I.B."/>
            <person name="Cooney J.C."/>
            <person name="Kagawa T.F."/>
            <person name="Liu W."/>
            <person name="Song Y."/>
            <person name="Salvetti E."/>
            <person name="Wrobel A."/>
            <person name="Rasinkangas P."/>
            <person name="Parkhill J."/>
            <person name="Rea M.C."/>
            <person name="O'Sullivan O."/>
            <person name="Ritari J."/>
            <person name="Douillard F.P."/>
            <person name="Paul Ross R."/>
            <person name="Yang R."/>
            <person name="Briner A.E."/>
            <person name="Felis G.E."/>
            <person name="de Vos W.M."/>
            <person name="Barrangou R."/>
            <person name="Klaenhammer T.R."/>
            <person name="Caufield P.W."/>
            <person name="Cui Y."/>
            <person name="Zhang H."/>
            <person name="O'Toole P.W."/>
        </authorList>
    </citation>
    <scope>NUCLEOTIDE SEQUENCE [LARGE SCALE GENOMIC DNA]</scope>
    <source>
        <strain evidence="2 3">NBRC 103219</strain>
    </source>
</reference>
<accession>A0A0R2L1X4</accession>
<proteinExistence type="predicted"/>
<dbReference type="AlphaFoldDB" id="A0A0R2L1X4"/>
<keyword evidence="1" id="KW-0812">Transmembrane</keyword>
<sequence>MSFSKGILLFLLLMVATFVVLGYVLFLCTFLILHFNWQTCLIAIVGLPIFLFFLNFLWNDI</sequence>
<keyword evidence="3" id="KW-1185">Reference proteome</keyword>
<evidence type="ECO:0000256" key="1">
    <source>
        <dbReference type="SAM" id="Phobius"/>
    </source>
</evidence>
<evidence type="ECO:0000313" key="2">
    <source>
        <dbReference type="EMBL" id="KRN95807.1"/>
    </source>
</evidence>
<keyword evidence="1" id="KW-0472">Membrane</keyword>
<gene>
    <name evidence="2" type="ORF">IV66_GL000827</name>
</gene>
<dbReference type="STRING" id="449659.IV66_GL000827"/>
<feature type="transmembrane region" description="Helical" evidence="1">
    <location>
        <begin position="40"/>
        <end position="58"/>
    </location>
</feature>
<dbReference type="PATRIC" id="fig|449659.4.peg.833"/>
<dbReference type="OrthoDB" id="9955004at2"/>
<protein>
    <submittedName>
        <fullName evidence="2">Uncharacterized protein</fullName>
    </submittedName>
</protein>